<proteinExistence type="predicted"/>
<name>A0A0A8ZJ99_ARUDO</name>
<reference evidence="1" key="1">
    <citation type="submission" date="2014-09" db="EMBL/GenBank/DDBJ databases">
        <authorList>
            <person name="Magalhaes I.L.F."/>
            <person name="Oliveira U."/>
            <person name="Santos F.R."/>
            <person name="Vidigal T.H.D.A."/>
            <person name="Brescovit A.D."/>
            <person name="Santos A.J."/>
        </authorList>
    </citation>
    <scope>NUCLEOTIDE SEQUENCE</scope>
    <source>
        <tissue evidence="1">Shoot tissue taken approximately 20 cm above the soil surface</tissue>
    </source>
</reference>
<sequence>MVHYSFPFIVIHYCGPAIFSIASSNSIYYEPNSLNQCNMIDMH</sequence>
<evidence type="ECO:0000313" key="1">
    <source>
        <dbReference type="EMBL" id="JAD39464.1"/>
    </source>
</evidence>
<reference evidence="1" key="2">
    <citation type="journal article" date="2015" name="Data Brief">
        <title>Shoot transcriptome of the giant reed, Arundo donax.</title>
        <authorList>
            <person name="Barrero R.A."/>
            <person name="Guerrero F.D."/>
            <person name="Moolhuijzen P."/>
            <person name="Goolsby J.A."/>
            <person name="Tidwell J."/>
            <person name="Bellgard S.E."/>
            <person name="Bellgard M.I."/>
        </authorList>
    </citation>
    <scope>NUCLEOTIDE SEQUENCE</scope>
    <source>
        <tissue evidence="1">Shoot tissue taken approximately 20 cm above the soil surface</tissue>
    </source>
</reference>
<dbReference type="EMBL" id="GBRH01258431">
    <property type="protein sequence ID" value="JAD39464.1"/>
    <property type="molecule type" value="Transcribed_RNA"/>
</dbReference>
<dbReference type="AlphaFoldDB" id="A0A0A8ZJ99"/>
<organism evidence="1">
    <name type="scientific">Arundo donax</name>
    <name type="common">Giant reed</name>
    <name type="synonym">Donax arundinaceus</name>
    <dbReference type="NCBI Taxonomy" id="35708"/>
    <lineage>
        <taxon>Eukaryota</taxon>
        <taxon>Viridiplantae</taxon>
        <taxon>Streptophyta</taxon>
        <taxon>Embryophyta</taxon>
        <taxon>Tracheophyta</taxon>
        <taxon>Spermatophyta</taxon>
        <taxon>Magnoliopsida</taxon>
        <taxon>Liliopsida</taxon>
        <taxon>Poales</taxon>
        <taxon>Poaceae</taxon>
        <taxon>PACMAD clade</taxon>
        <taxon>Arundinoideae</taxon>
        <taxon>Arundineae</taxon>
        <taxon>Arundo</taxon>
    </lineage>
</organism>
<accession>A0A0A8ZJ99</accession>
<protein>
    <submittedName>
        <fullName evidence="1">Uncharacterized protein</fullName>
    </submittedName>
</protein>